<evidence type="ECO:0000259" key="5">
    <source>
        <dbReference type="Pfam" id="PF20843"/>
    </source>
</evidence>
<dbReference type="InterPro" id="IPR024982">
    <property type="entry name" value="Rax2-like_C"/>
</dbReference>
<dbReference type="FunCoup" id="A0A165J833">
    <property type="interactions" value="61"/>
</dbReference>
<proteinExistence type="predicted"/>
<evidence type="ECO:0000259" key="4">
    <source>
        <dbReference type="Pfam" id="PF20842"/>
    </source>
</evidence>
<dbReference type="Pfam" id="PF12768">
    <property type="entry name" value="Rax2"/>
    <property type="match status" value="1"/>
</dbReference>
<evidence type="ECO:0000256" key="2">
    <source>
        <dbReference type="SAM" id="SignalP"/>
    </source>
</evidence>
<dbReference type="RefSeq" id="XP_018191429.1">
    <property type="nucleotide sequence ID" value="XM_018330100.1"/>
</dbReference>
<dbReference type="OMA" id="NMYTPGC"/>
<feature type="transmembrane region" description="Helical" evidence="1">
    <location>
        <begin position="1160"/>
        <end position="1187"/>
    </location>
</feature>
<evidence type="ECO:0000259" key="3">
    <source>
        <dbReference type="Pfam" id="PF12768"/>
    </source>
</evidence>
<feature type="domain" description="Rax2-like third" evidence="5">
    <location>
        <begin position="390"/>
        <end position="551"/>
    </location>
</feature>
<feature type="domain" description="Rax2-like second" evidence="4">
    <location>
        <begin position="230"/>
        <end position="379"/>
    </location>
</feature>
<dbReference type="InterPro" id="IPR048265">
    <property type="entry name" value="Rax2-like_third"/>
</dbReference>
<dbReference type="InterPro" id="IPR011043">
    <property type="entry name" value="Gal_Oxase/kelch_b-propeller"/>
</dbReference>
<evidence type="ECO:0000313" key="6">
    <source>
        <dbReference type="EMBL" id="KZF25874.1"/>
    </source>
</evidence>
<evidence type="ECO:0000256" key="1">
    <source>
        <dbReference type="SAM" id="Phobius"/>
    </source>
</evidence>
<feature type="domain" description="Rax2-like C-terminal" evidence="3">
    <location>
        <begin position="907"/>
        <end position="1154"/>
    </location>
</feature>
<dbReference type="Pfam" id="PF20842">
    <property type="entry name" value="Rax2_2"/>
    <property type="match status" value="1"/>
</dbReference>
<keyword evidence="2" id="KW-0732">Signal</keyword>
<dbReference type="EMBL" id="KV407454">
    <property type="protein sequence ID" value="KZF25874.1"/>
    <property type="molecule type" value="Genomic_DNA"/>
</dbReference>
<dbReference type="InterPro" id="IPR011047">
    <property type="entry name" value="Quinoprotein_ADH-like_sf"/>
</dbReference>
<dbReference type="Gene3D" id="2.120.10.80">
    <property type="entry name" value="Kelch-type beta propeller"/>
    <property type="match status" value="1"/>
</dbReference>
<dbReference type="SUPFAM" id="SSF50998">
    <property type="entry name" value="Quinoprotein alcohol dehydrogenase-like"/>
    <property type="match status" value="1"/>
</dbReference>
<reference evidence="6 7" key="1">
    <citation type="journal article" date="2016" name="Fungal Biol.">
        <title>The genome of Xylona heveae provides a window into fungal endophytism.</title>
        <authorList>
            <person name="Gazis R."/>
            <person name="Kuo A."/>
            <person name="Riley R."/>
            <person name="LaButti K."/>
            <person name="Lipzen A."/>
            <person name="Lin J."/>
            <person name="Amirebrahimi M."/>
            <person name="Hesse C.N."/>
            <person name="Spatafora J.W."/>
            <person name="Henrissat B."/>
            <person name="Hainaut M."/>
            <person name="Grigoriev I.V."/>
            <person name="Hibbett D.S."/>
        </authorList>
    </citation>
    <scope>NUCLEOTIDE SEQUENCE [LARGE SCALE GENOMIC DNA]</scope>
    <source>
        <strain evidence="6 7">TC161</strain>
    </source>
</reference>
<accession>A0A165J833</accession>
<dbReference type="PANTHER" id="PTHR31778">
    <property type="entry name" value="BUD SITE SELECTION PROTEIN RAX2"/>
    <property type="match status" value="1"/>
</dbReference>
<dbReference type="PANTHER" id="PTHR31778:SF2">
    <property type="entry name" value="BUD SITE SELECTION PROTEIN RAX2"/>
    <property type="match status" value="1"/>
</dbReference>
<keyword evidence="7" id="KW-1185">Reference proteome</keyword>
<keyword evidence="1" id="KW-1133">Transmembrane helix</keyword>
<feature type="chain" id="PRO_5007859920" description="Cellular morphogenesis protein" evidence="2">
    <location>
        <begin position="33"/>
        <end position="1236"/>
    </location>
</feature>
<dbReference type="STRING" id="1328760.A0A165J833"/>
<keyword evidence="1" id="KW-0472">Membrane</keyword>
<dbReference type="SUPFAM" id="SSF50965">
    <property type="entry name" value="Galactose oxidase, central domain"/>
    <property type="match status" value="1"/>
</dbReference>
<dbReference type="InParanoid" id="A0A165J833"/>
<dbReference type="Pfam" id="PF20843">
    <property type="entry name" value="Rax2_3"/>
    <property type="match status" value="1"/>
</dbReference>
<feature type="signal peptide" evidence="2">
    <location>
        <begin position="1"/>
        <end position="32"/>
    </location>
</feature>
<name>A0A165J833_XYLHT</name>
<dbReference type="OrthoDB" id="2503993at2759"/>
<dbReference type="InterPro" id="IPR015915">
    <property type="entry name" value="Kelch-typ_b-propeller"/>
</dbReference>
<evidence type="ECO:0000313" key="7">
    <source>
        <dbReference type="Proteomes" id="UP000076632"/>
    </source>
</evidence>
<protein>
    <recommendedName>
        <fullName evidence="8">Cellular morphogenesis protein</fullName>
    </recommendedName>
</protein>
<dbReference type="GO" id="GO:1902929">
    <property type="term" value="C:plasma membrane of growing cell tip"/>
    <property type="evidence" value="ECO:0007669"/>
    <property type="project" value="TreeGrafter"/>
</dbReference>
<dbReference type="Proteomes" id="UP000076632">
    <property type="component" value="Unassembled WGS sequence"/>
</dbReference>
<keyword evidence="1" id="KW-0812">Transmembrane</keyword>
<dbReference type="GeneID" id="28895237"/>
<dbReference type="InterPro" id="IPR048266">
    <property type="entry name" value="Rax2-like_second"/>
</dbReference>
<organism evidence="6 7">
    <name type="scientific">Xylona heveae (strain CBS 132557 / TC161)</name>
    <dbReference type="NCBI Taxonomy" id="1328760"/>
    <lineage>
        <taxon>Eukaryota</taxon>
        <taxon>Fungi</taxon>
        <taxon>Dikarya</taxon>
        <taxon>Ascomycota</taxon>
        <taxon>Pezizomycotina</taxon>
        <taxon>Xylonomycetes</taxon>
        <taxon>Xylonales</taxon>
        <taxon>Xylonaceae</taxon>
        <taxon>Xylona</taxon>
    </lineage>
</organism>
<gene>
    <name evidence="6" type="ORF">L228DRAFT_215896</name>
</gene>
<dbReference type="AlphaFoldDB" id="A0A165J833"/>
<sequence>MGPSLLSPATAFVLSTLTSWCFQAPFFGIAQALSVEPVPSPNLDLSQLGRVALTGDFDSISLYTYNLQNEDGFSTNGSQSLFTQLPDGTLASLTSADAGIQTMCPFILKDGTFAGVVAGGNFTSLGGVEAQGIALFDPNTTKVTPLPGLTGRVSAVLCDQKSNTVYVGGDFKGGNSTNAIAWVGMTGWANLPFAGFNGPVSSIIQAPGGNIIFGGSFDGLGNASTAPNKKDEQIINISKANISTATSTTTAGFSDPKNIACGSDGQDGSGHTWLLADNAPGWWKADFGFGFRPTKLRLWNTRQDGRGTKIFRFNAFPINGILNLTYTDPKTGRNESCDAWCPLASETEEGYQDFHFVNVIGMSSFRLDILDWYGGGGGLNGIQLFQDDIYAFAIEDFNEASCAGISQPSNATVTGPWAVTPSRQSSSEYLSANLTGPSIDSSSASVVFRPDIRQSGNYSVTVWTPGCLQDDSCAQRGRVNITGTMASQTRQSAPVQTEIYQTNNYDKYDQVYYGHVDAGSDSFQPSITLTPSANQGDNLYIVAQRVRFELVSSTDGLNGLYEFDPNQASATTDYSNSTVDRAGMDLDSNASITSLSASQDTIYVAGNFSNSNFDNVFAISQGNATSLPHGGLNGQVLTTYLTGNSLYVGGVFNNTSKANTADLNHIAVFSTQEKAWQPLGAGVNGRVDAIVPLTLNVTANKPELVISISGDFDEILPFDKNLSRAVSGLAVWVPSQKNWLQNLGTQAVSISGRLTAGTNLPNGPPLFAGAVASQGLGVSGAVELSTSGALGLSQLPIDIEPHELSSTSLQKRASTAQNVSGAVTGFFYESGGVNVTVLGGHFAARASNGSLIHNLAFINGSNSDKVTGLGAGINSDSAVLALETQGSVLFAGGTLTGEVDGNDVNGLILYDLAQSTFVDPQPPAFAGSNVAVNAIATRPGSGDVYVGGNFESAGSLGCPSVCIFTTSASQWNTPGSGLTGTVTALTWSGKNRLIASGSLNVNGNSTTMAVYDANQQTWTSFDQANTLPGPISALTAANNAQTNFWAAGQASNGSTFLSKYDGSKWRVVQETFGQSTVIRGLQILSLSKNHAGSDLVDADQVLLITGQLSLPNFGNASAALFNGTAFSPFILANKADNQPGSLSQIFSQKQNYFKSGGGHLAVGFVVLIALAIALALIFVLVVIGIVAERLRRKREGYVPAPTQMFDKHSNMDRIPPEHLFGNLGRGARGPGDAPMI</sequence>
<evidence type="ECO:0008006" key="8">
    <source>
        <dbReference type="Google" id="ProtNLM"/>
    </source>
</evidence>